<evidence type="ECO:0000313" key="3">
    <source>
        <dbReference type="EMBL" id="KAF5935379.1"/>
    </source>
</evidence>
<organism evidence="3 4">
    <name type="scientific">Camellia sinensis</name>
    <name type="common">Tea plant</name>
    <name type="synonym">Thea sinensis</name>
    <dbReference type="NCBI Taxonomy" id="4442"/>
    <lineage>
        <taxon>Eukaryota</taxon>
        <taxon>Viridiplantae</taxon>
        <taxon>Streptophyta</taxon>
        <taxon>Embryophyta</taxon>
        <taxon>Tracheophyta</taxon>
        <taxon>Spermatophyta</taxon>
        <taxon>Magnoliopsida</taxon>
        <taxon>eudicotyledons</taxon>
        <taxon>Gunneridae</taxon>
        <taxon>Pentapetalae</taxon>
        <taxon>asterids</taxon>
        <taxon>Ericales</taxon>
        <taxon>Theaceae</taxon>
        <taxon>Camellia</taxon>
    </lineage>
</organism>
<name>A0A7J7G3U3_CAMSI</name>
<sequence length="545" mass="60139">MKNQLLVRFLTANVVLMLFCVVASSSAKVKEASTSTSTTSSIVVSAVGDPGMRRDGLRVAFEAWNFCNEVGKETSRMGSPRAADCFDLSTSSKPPKHVMHSQSQSQSQFILTNTTTLVTLDPHSVNHKVTEADNKLGVGKPFPGLSPKALNDPDLYAADKQVYLGSLCEVKETPNSKKPWQFWMIMLKNGNYDTKSALCPQNGKKVPPFAPGKFPCFGDGCMNQPLLYHQPTSLSSSTGNSNTNDTMMRGGFNGTYDLGSGSRGINNSSGISYFEVMWEKKVGVGSWVFSHKLKTSKLYPWLMLYLRADATKGFSGGYHYDTRGMLKTLPESPNFKVRLSLDVKQGGGAKSQFYLIDMGSCWKNNGAACDGDVVTDVTRYSEMIINPQTPAWCSSTSLGNCPPFHITPNNTKIYRNNTANFPYTAYHYYCAPGNAQYLEKPYSTCDPYSNPQAQELVQLLPHPIWAEYGYPTKQGDGWIGDARTWELDVGGLSSRLYFYQDPGTTPAKRIWTSLDVGTEIFVSDKDEVAEWTLSDFDVILTSPTT</sequence>
<dbReference type="Pfam" id="PF24804">
    <property type="entry name" value="DUF7705"/>
    <property type="match status" value="1"/>
</dbReference>
<reference evidence="3 4" key="2">
    <citation type="submission" date="2020-07" db="EMBL/GenBank/DDBJ databases">
        <title>Genome assembly of wild tea tree DASZ reveals pedigree and selection history of tea varieties.</title>
        <authorList>
            <person name="Zhang W."/>
        </authorList>
    </citation>
    <scope>NUCLEOTIDE SEQUENCE [LARGE SCALE GENOMIC DNA]</scope>
    <source>
        <strain evidence="4">cv. G240</strain>
        <tissue evidence="3">Leaf</tissue>
    </source>
</reference>
<evidence type="ECO:0000313" key="4">
    <source>
        <dbReference type="Proteomes" id="UP000593564"/>
    </source>
</evidence>
<reference evidence="4" key="1">
    <citation type="journal article" date="2020" name="Nat. Commun.">
        <title>Genome assembly of wild tea tree DASZ reveals pedigree and selection history of tea varieties.</title>
        <authorList>
            <person name="Zhang W."/>
            <person name="Zhang Y."/>
            <person name="Qiu H."/>
            <person name="Guo Y."/>
            <person name="Wan H."/>
            <person name="Zhang X."/>
            <person name="Scossa F."/>
            <person name="Alseekh S."/>
            <person name="Zhang Q."/>
            <person name="Wang P."/>
            <person name="Xu L."/>
            <person name="Schmidt M.H."/>
            <person name="Jia X."/>
            <person name="Li D."/>
            <person name="Zhu A."/>
            <person name="Guo F."/>
            <person name="Chen W."/>
            <person name="Ni D."/>
            <person name="Usadel B."/>
            <person name="Fernie A.R."/>
            <person name="Wen W."/>
        </authorList>
    </citation>
    <scope>NUCLEOTIDE SEQUENCE [LARGE SCALE GENOMIC DNA]</scope>
    <source>
        <strain evidence="4">cv. G240</strain>
    </source>
</reference>
<evidence type="ECO:0000256" key="1">
    <source>
        <dbReference type="SAM" id="SignalP"/>
    </source>
</evidence>
<feature type="signal peptide" evidence="1">
    <location>
        <begin position="1"/>
        <end position="27"/>
    </location>
</feature>
<dbReference type="PANTHER" id="PTHR33916:SF8">
    <property type="entry name" value="OS05G0272800 PROTEIN"/>
    <property type="match status" value="1"/>
</dbReference>
<comment type="caution">
    <text evidence="3">The sequence shown here is derived from an EMBL/GenBank/DDBJ whole genome shotgun (WGS) entry which is preliminary data.</text>
</comment>
<evidence type="ECO:0000259" key="2">
    <source>
        <dbReference type="Pfam" id="PF24804"/>
    </source>
</evidence>
<accession>A0A7J7G3U3</accession>
<protein>
    <recommendedName>
        <fullName evidence="2">DUF7705 domain-containing protein</fullName>
    </recommendedName>
</protein>
<dbReference type="Proteomes" id="UP000593564">
    <property type="component" value="Unassembled WGS sequence"/>
</dbReference>
<dbReference type="AlphaFoldDB" id="A0A7J7G3U3"/>
<feature type="domain" description="DUF7705" evidence="2">
    <location>
        <begin position="44"/>
        <end position="540"/>
    </location>
</feature>
<proteinExistence type="predicted"/>
<dbReference type="PANTHER" id="PTHR33916">
    <property type="entry name" value="EXPANSIN-LIKE EG45 DOMAIN-CONTAINING PROTEIN"/>
    <property type="match status" value="1"/>
</dbReference>
<keyword evidence="4" id="KW-1185">Reference proteome</keyword>
<dbReference type="EMBL" id="JACBKZ010000013">
    <property type="protein sequence ID" value="KAF5935379.1"/>
    <property type="molecule type" value="Genomic_DNA"/>
</dbReference>
<gene>
    <name evidence="3" type="ORF">HYC85_026508</name>
</gene>
<keyword evidence="1" id="KW-0732">Signal</keyword>
<dbReference type="InterPro" id="IPR056122">
    <property type="entry name" value="DUF7705"/>
</dbReference>
<feature type="chain" id="PRO_5029781873" description="DUF7705 domain-containing protein" evidence="1">
    <location>
        <begin position="28"/>
        <end position="545"/>
    </location>
</feature>